<evidence type="ECO:0000256" key="3">
    <source>
        <dbReference type="RuleBase" id="RU000363"/>
    </source>
</evidence>
<dbReference type="InterPro" id="IPR002347">
    <property type="entry name" value="SDR_fam"/>
</dbReference>
<dbReference type="SUPFAM" id="SSF51735">
    <property type="entry name" value="NAD(P)-binding Rossmann-fold domains"/>
    <property type="match status" value="1"/>
</dbReference>
<dbReference type="AlphaFoldDB" id="A0A1V2I898"/>
<keyword evidence="5" id="KW-1185">Reference proteome</keyword>
<protein>
    <submittedName>
        <fullName evidence="4">Dehydrogenase</fullName>
    </submittedName>
</protein>
<gene>
    <name evidence="4" type="ORF">BL253_20865</name>
</gene>
<dbReference type="GO" id="GO:0016491">
    <property type="term" value="F:oxidoreductase activity"/>
    <property type="evidence" value="ECO:0007669"/>
    <property type="project" value="UniProtKB-KW"/>
</dbReference>
<dbReference type="InterPro" id="IPR020904">
    <property type="entry name" value="Sc_DH/Rdtase_CS"/>
</dbReference>
<dbReference type="InterPro" id="IPR036291">
    <property type="entry name" value="NAD(P)-bd_dom_sf"/>
</dbReference>
<dbReference type="EMBL" id="MOMC01000043">
    <property type="protein sequence ID" value="ONH28052.1"/>
    <property type="molecule type" value="Genomic_DNA"/>
</dbReference>
<dbReference type="RefSeq" id="WP_076818861.1">
    <property type="nucleotide sequence ID" value="NZ_MOMC01000043.1"/>
</dbReference>
<evidence type="ECO:0000313" key="5">
    <source>
        <dbReference type="Proteomes" id="UP000188929"/>
    </source>
</evidence>
<dbReference type="Gene3D" id="3.40.50.720">
    <property type="entry name" value="NAD(P)-binding Rossmann-like Domain"/>
    <property type="match status" value="1"/>
</dbReference>
<comment type="similarity">
    <text evidence="1 3">Belongs to the short-chain dehydrogenases/reductases (SDR) family.</text>
</comment>
<organism evidence="4 5">
    <name type="scientific">Pseudofrankia asymbiotica</name>
    <dbReference type="NCBI Taxonomy" id="1834516"/>
    <lineage>
        <taxon>Bacteria</taxon>
        <taxon>Bacillati</taxon>
        <taxon>Actinomycetota</taxon>
        <taxon>Actinomycetes</taxon>
        <taxon>Frankiales</taxon>
        <taxon>Frankiaceae</taxon>
        <taxon>Pseudofrankia</taxon>
    </lineage>
</organism>
<dbReference type="PROSITE" id="PS00061">
    <property type="entry name" value="ADH_SHORT"/>
    <property type="match status" value="1"/>
</dbReference>
<sequence length="269" mass="27512">MELKDAVTVITGAGSGIGAALARRFAAQGAAAVVVSDRDGASAEAVAAEIGGVADTTDVADEDAVARLVDRTLDRYGRIDLFCSNAGIFAGGGVEVDTADWQRIFAVNVLAHVYAARAVLPSMLERGSGYLLNVASAAGLLTTPGDAPYTVTKHGAVALAEWLAVTYGDRGIKVSAVCPLGVATPLLLDPLQEGQPAAAVVAASGEVISADDVAQSVVDGLAQERFLILPHPEVGTYWERKAADPDRWLAGVRRLARATPGLSPAAPGS</sequence>
<keyword evidence="2" id="KW-0560">Oxidoreductase</keyword>
<reference evidence="5" key="1">
    <citation type="submission" date="2016-10" db="EMBL/GenBank/DDBJ databases">
        <title>Frankia sp. NRRL B-16386 Genome sequencing.</title>
        <authorList>
            <person name="Ghodhbane-Gtari F."/>
            <person name="Swanson E."/>
            <person name="Gueddou A."/>
            <person name="Hezbri K."/>
            <person name="Ktari K."/>
            <person name="Nouioui I."/>
            <person name="Morris K."/>
            <person name="Simpson S."/>
            <person name="Abebe-Akele F."/>
            <person name="Thomas K."/>
            <person name="Gtari M."/>
            <person name="Tisa L.S."/>
        </authorList>
    </citation>
    <scope>NUCLEOTIDE SEQUENCE [LARGE SCALE GENOMIC DNA]</scope>
    <source>
        <strain evidence="5">NRRL B-16386</strain>
    </source>
</reference>
<dbReference type="STRING" id="1834516.BL253_20865"/>
<dbReference type="PANTHER" id="PTHR43391:SF26">
    <property type="entry name" value="BLL7251 PROTEIN"/>
    <property type="match status" value="1"/>
</dbReference>
<evidence type="ECO:0000256" key="2">
    <source>
        <dbReference type="ARBA" id="ARBA00023002"/>
    </source>
</evidence>
<dbReference type="PRINTS" id="PR00080">
    <property type="entry name" value="SDRFAMILY"/>
</dbReference>
<dbReference type="Proteomes" id="UP000188929">
    <property type="component" value="Unassembled WGS sequence"/>
</dbReference>
<evidence type="ECO:0000313" key="4">
    <source>
        <dbReference type="EMBL" id="ONH28052.1"/>
    </source>
</evidence>
<dbReference type="PRINTS" id="PR00081">
    <property type="entry name" value="GDHRDH"/>
</dbReference>
<dbReference type="PANTHER" id="PTHR43391">
    <property type="entry name" value="RETINOL DEHYDROGENASE-RELATED"/>
    <property type="match status" value="1"/>
</dbReference>
<evidence type="ECO:0000256" key="1">
    <source>
        <dbReference type="ARBA" id="ARBA00006484"/>
    </source>
</evidence>
<proteinExistence type="inferred from homology"/>
<dbReference type="CDD" id="cd05233">
    <property type="entry name" value="SDR_c"/>
    <property type="match status" value="1"/>
</dbReference>
<dbReference type="OrthoDB" id="210852at2"/>
<comment type="caution">
    <text evidence="4">The sequence shown here is derived from an EMBL/GenBank/DDBJ whole genome shotgun (WGS) entry which is preliminary data.</text>
</comment>
<dbReference type="Pfam" id="PF00106">
    <property type="entry name" value="adh_short"/>
    <property type="match status" value="1"/>
</dbReference>
<accession>A0A1V2I898</accession>
<name>A0A1V2I898_9ACTN</name>